<dbReference type="Gene3D" id="3.40.50.970">
    <property type="match status" value="2"/>
</dbReference>
<evidence type="ECO:0000256" key="1">
    <source>
        <dbReference type="ARBA" id="ARBA00007812"/>
    </source>
</evidence>
<dbReference type="SUPFAM" id="SSF52518">
    <property type="entry name" value="Thiamin diphosphate-binding fold (THDP-binding)"/>
    <property type="match status" value="2"/>
</dbReference>
<dbReference type="STRING" id="438753.AZC_4176"/>
<sequence length="583" mass="62507">MAGGHPSAGLPATPEISGQDETIMSEPKPRTGGQLIVDQLKAQGVERITCVPGESYLAVLDALHDAAIDVLVCRNEGGAAMMADAYGKLTGRPGICFVTRGPGATNASHGLHIAAQDSTPLILFVGQVERGMREREAFQELDYRGAFGSIAKWAVEIDDPARIPEIVARAFRVAMQGRPGPVVIALPEDVLIETASVPDAPYVAPAESYPHPADMARFAELLEGAERPLMILGGSRWTDEAQAGLIAFSERYSLPVATSFRRGHLFPSDHPNYAGDVGIGPNPKLAKRVKEADVLILLGARMSEMPSSSYTLIDIPAPRQRLVHIHPGAEELGKVYQPEIAIEASPAGFAKALADLSPGQTPRWAQDTATAHSDYLAWTETPATLPGAFQYGEAMLHLRNTLPPEAIVCNGAGNYATWLHRYYRLRKRGTQLAPTSGSMGYGVPAAIMAKRHKPDVPVVAFAGDGCFLMNGQEFATAVQYGIPLIVVVVDNGMYGTIRMHQEREYPGRISATKLKNPDFAAYARAFGGHGETVERTEDFAPAFARAQASGLPAILHCKLDPEAITPATTLTAIRTAALERQAQ</sequence>
<dbReference type="AlphaFoldDB" id="A8HSF2"/>
<dbReference type="EMBL" id="AP009384">
    <property type="protein sequence ID" value="BAF90174.1"/>
    <property type="molecule type" value="Genomic_DNA"/>
</dbReference>
<evidence type="ECO:0000256" key="3">
    <source>
        <dbReference type="RuleBase" id="RU362132"/>
    </source>
</evidence>
<evidence type="ECO:0000313" key="9">
    <source>
        <dbReference type="Proteomes" id="UP000000270"/>
    </source>
</evidence>
<dbReference type="eggNOG" id="COG0028">
    <property type="taxonomic scope" value="Bacteria"/>
</dbReference>
<feature type="region of interest" description="Disordered" evidence="4">
    <location>
        <begin position="1"/>
        <end position="31"/>
    </location>
</feature>
<reference evidence="9" key="2">
    <citation type="submission" date="2007-04" db="EMBL/GenBank/DDBJ databases">
        <title>Complete genome sequence of the nitrogen-fixing bacterium Azorhizobium caulinodans ORS571.</title>
        <authorList>
            <person name="Lee K.B."/>
            <person name="Backer P.D."/>
            <person name="Aono T."/>
            <person name="Liu C.T."/>
            <person name="Suzuki S."/>
            <person name="Suzuki T."/>
            <person name="Kaneko T."/>
            <person name="Yamada M."/>
            <person name="Tabata S."/>
            <person name="Kupfer D.M."/>
            <person name="Najar F.Z."/>
            <person name="Wiley G.B."/>
            <person name="Roe B."/>
            <person name="Binnewies T."/>
            <person name="Ussery D."/>
            <person name="Vereecke D."/>
            <person name="Gevers D."/>
            <person name="Holsters M."/>
            <person name="Oyaizu H."/>
        </authorList>
    </citation>
    <scope>NUCLEOTIDE SEQUENCE [LARGE SCALE GENOMIC DNA]</scope>
    <source>
        <strain evidence="9">ATCC 43989 / DSM 5975 / JCM 20966 / LMG 6465 / NBRC 14845 / NCIMB 13405 / ORS 571</strain>
    </source>
</reference>
<dbReference type="InterPro" id="IPR029061">
    <property type="entry name" value="THDP-binding"/>
</dbReference>
<dbReference type="SUPFAM" id="SSF52467">
    <property type="entry name" value="DHS-like NAD/FAD-binding domain"/>
    <property type="match status" value="1"/>
</dbReference>
<dbReference type="CDD" id="cd07035">
    <property type="entry name" value="TPP_PYR_POX_like"/>
    <property type="match status" value="1"/>
</dbReference>
<organism evidence="8 9">
    <name type="scientific">Azorhizobium caulinodans (strain ATCC 43989 / DSM 5975 / JCM 20966 / LMG 6465 / NBRC 14845 / NCIMB 13405 / ORS 571)</name>
    <dbReference type="NCBI Taxonomy" id="438753"/>
    <lineage>
        <taxon>Bacteria</taxon>
        <taxon>Pseudomonadati</taxon>
        <taxon>Pseudomonadota</taxon>
        <taxon>Alphaproteobacteria</taxon>
        <taxon>Hyphomicrobiales</taxon>
        <taxon>Xanthobacteraceae</taxon>
        <taxon>Azorhizobium</taxon>
    </lineage>
</organism>
<dbReference type="InterPro" id="IPR045229">
    <property type="entry name" value="TPP_enz"/>
</dbReference>
<dbReference type="CDD" id="cd00568">
    <property type="entry name" value="TPP_enzymes"/>
    <property type="match status" value="1"/>
</dbReference>
<feature type="domain" description="Thiamine pyrophosphate enzyme N-terminal TPP-binding" evidence="7">
    <location>
        <begin position="30"/>
        <end position="143"/>
    </location>
</feature>
<dbReference type="GO" id="GO:0050660">
    <property type="term" value="F:flavin adenine dinucleotide binding"/>
    <property type="evidence" value="ECO:0007669"/>
    <property type="project" value="TreeGrafter"/>
</dbReference>
<dbReference type="HOGENOM" id="CLU_013748_3_4_5"/>
<evidence type="ECO:0000259" key="7">
    <source>
        <dbReference type="Pfam" id="PF02776"/>
    </source>
</evidence>
<comment type="similarity">
    <text evidence="1 3">Belongs to the TPP enzyme family.</text>
</comment>
<dbReference type="Proteomes" id="UP000000270">
    <property type="component" value="Chromosome"/>
</dbReference>
<feature type="domain" description="Thiamine pyrophosphate enzyme central" evidence="5">
    <location>
        <begin position="216"/>
        <end position="353"/>
    </location>
</feature>
<dbReference type="InterPro" id="IPR012000">
    <property type="entry name" value="Thiamin_PyroP_enz_cen_dom"/>
</dbReference>
<dbReference type="InterPro" id="IPR029035">
    <property type="entry name" value="DHS-like_NAD/FAD-binding_dom"/>
</dbReference>
<dbReference type="GO" id="GO:0003984">
    <property type="term" value="F:acetolactate synthase activity"/>
    <property type="evidence" value="ECO:0007669"/>
    <property type="project" value="TreeGrafter"/>
</dbReference>
<dbReference type="FunFam" id="3.40.50.970:FF:000007">
    <property type="entry name" value="Acetolactate synthase"/>
    <property type="match status" value="1"/>
</dbReference>
<evidence type="ECO:0000256" key="4">
    <source>
        <dbReference type="SAM" id="MobiDB-lite"/>
    </source>
</evidence>
<keyword evidence="2 3" id="KW-0786">Thiamine pyrophosphate</keyword>
<dbReference type="KEGG" id="azc:AZC_4176"/>
<reference evidence="8 9" key="1">
    <citation type="journal article" date="2007" name="Appl. Environ. Microbiol.">
        <title>Rhizobial factors required for stem nodule maturation and maintenance in Sesbania rostrata-Azorhizobium caulinodans ORS571 symbiosis.</title>
        <authorList>
            <person name="Suzuki S."/>
            <person name="Aono T."/>
            <person name="Lee KB."/>
            <person name="Suzuki T."/>
            <person name="Liu CT."/>
            <person name="Miwa H."/>
            <person name="Wakao S."/>
            <person name="Iki T."/>
            <person name="Oyaizu H."/>
        </authorList>
    </citation>
    <scope>NUCLEOTIDE SEQUENCE [LARGE SCALE GENOMIC DNA]</scope>
    <source>
        <strain evidence="9">ATCC 43989 / DSM 5975 / JCM 20966 / LMG 6465 / NBRC 14845 / NCIMB 13405 / ORS 571</strain>
    </source>
</reference>
<reference evidence="8 9" key="5">
    <citation type="journal article" date="2010" name="Appl. Environ. Microbiol.">
        <title>phrR-like gene praR of Azorhizobium caulinodans ORS571 is essential for symbiosis with Sesbania rostrata and is involved in expression of reb genes.</title>
        <authorList>
            <person name="Akiba N."/>
            <person name="Aono T."/>
            <person name="Toyazaki H."/>
            <person name="Sato S."/>
            <person name="Oyaizu H."/>
        </authorList>
    </citation>
    <scope>NUCLEOTIDE SEQUENCE [LARGE SCALE GENOMIC DNA]</scope>
    <source>
        <strain evidence="9">ATCC 43989 / DSM 5975 / JCM 20966 / LMG 6465 / NBRC 14845 / NCIMB 13405 / ORS 571</strain>
    </source>
</reference>
<dbReference type="GO" id="GO:0005948">
    <property type="term" value="C:acetolactate synthase complex"/>
    <property type="evidence" value="ECO:0007669"/>
    <property type="project" value="TreeGrafter"/>
</dbReference>
<proteinExistence type="inferred from homology"/>
<feature type="domain" description="Thiamine pyrophosphate enzyme TPP-binding" evidence="6">
    <location>
        <begin position="411"/>
        <end position="557"/>
    </location>
</feature>
<name>A8HSF2_AZOC5</name>
<gene>
    <name evidence="8" type="ordered locus">AZC_4176</name>
</gene>
<evidence type="ECO:0000259" key="5">
    <source>
        <dbReference type="Pfam" id="PF00205"/>
    </source>
</evidence>
<reference evidence="8 9" key="6">
    <citation type="journal article" date="2011" name="Appl. Environ. Microbiol.">
        <title>Involvement of the azorhizobial chromosome partition gene (parA) in the onset of bacteroid differentiation during Sesbania rostrata stem nodule development.</title>
        <authorList>
            <person name="Liu CT."/>
            <person name="Lee KB."/>
            <person name="Wang YS."/>
            <person name="Peng MH."/>
            <person name="Lee KT."/>
            <person name="Suzuki S."/>
            <person name="Suzuki T."/>
            <person name="Oyaizu H."/>
        </authorList>
    </citation>
    <scope>NUCLEOTIDE SEQUENCE [LARGE SCALE GENOMIC DNA]</scope>
    <source>
        <strain evidence="9">ATCC 43989 / DSM 5975 / JCM 20966 / LMG 6465 / NBRC 14845 / NCIMB 13405 / ORS 571</strain>
    </source>
</reference>
<evidence type="ECO:0000259" key="6">
    <source>
        <dbReference type="Pfam" id="PF02775"/>
    </source>
</evidence>
<reference evidence="8 9" key="3">
    <citation type="journal article" date="2008" name="BMC Genomics">
        <title>The genome of the versatile nitrogen fixer Azorhizobium caulinodans ORS571.</title>
        <authorList>
            <person name="Lee KB."/>
            <person name="Backer P.D."/>
            <person name="Aono T."/>
            <person name="Liu CT."/>
            <person name="Suzuki S."/>
            <person name="Suzuki T."/>
            <person name="Kaneko T."/>
            <person name="Yamada M."/>
            <person name="Tabata S."/>
            <person name="Kupfer D.M."/>
            <person name="Najar F.Z."/>
            <person name="Wiley G.B."/>
            <person name="Roe B."/>
            <person name="Binnewies T.T."/>
            <person name="Ussery D.W."/>
            <person name="D'Haeze W."/>
            <person name="Herder J.D."/>
            <person name="Gevers D."/>
            <person name="Vereecke D."/>
            <person name="Holsters M."/>
            <person name="Oyaizu H."/>
        </authorList>
    </citation>
    <scope>NUCLEOTIDE SEQUENCE [LARGE SCALE GENOMIC DNA]</scope>
    <source>
        <strain evidence="9">ATCC 43989 / DSM 5975 / JCM 20966 / LMG 6465 / NBRC 14845 / NCIMB 13405 / ORS 571</strain>
    </source>
</reference>
<dbReference type="Pfam" id="PF02776">
    <property type="entry name" value="TPP_enzyme_N"/>
    <property type="match status" value="1"/>
</dbReference>
<evidence type="ECO:0000256" key="2">
    <source>
        <dbReference type="ARBA" id="ARBA00023052"/>
    </source>
</evidence>
<dbReference type="Gene3D" id="3.40.50.1220">
    <property type="entry name" value="TPP-binding domain"/>
    <property type="match status" value="1"/>
</dbReference>
<dbReference type="PANTHER" id="PTHR18968">
    <property type="entry name" value="THIAMINE PYROPHOSPHATE ENZYMES"/>
    <property type="match status" value="1"/>
</dbReference>
<dbReference type="NCBIfam" id="NF006052">
    <property type="entry name" value="PRK08199.1"/>
    <property type="match status" value="1"/>
</dbReference>
<dbReference type="Pfam" id="PF02775">
    <property type="entry name" value="TPP_enzyme_C"/>
    <property type="match status" value="1"/>
</dbReference>
<dbReference type="Pfam" id="PF00205">
    <property type="entry name" value="TPP_enzyme_M"/>
    <property type="match status" value="1"/>
</dbReference>
<accession>A8HSF2</accession>
<dbReference type="PANTHER" id="PTHR18968:SF120">
    <property type="entry name" value="ACETOLACTATE SYNTHASE LARGE SUBUNIT"/>
    <property type="match status" value="1"/>
</dbReference>
<dbReference type="InterPro" id="IPR012001">
    <property type="entry name" value="Thiamin_PyroP_enz_TPP-bd_dom"/>
</dbReference>
<dbReference type="InterPro" id="IPR011766">
    <property type="entry name" value="TPP_enzyme_TPP-bd"/>
</dbReference>
<dbReference type="GO" id="GO:0009099">
    <property type="term" value="P:L-valine biosynthetic process"/>
    <property type="evidence" value="ECO:0007669"/>
    <property type="project" value="TreeGrafter"/>
</dbReference>
<evidence type="ECO:0000313" key="8">
    <source>
        <dbReference type="EMBL" id="BAF90174.1"/>
    </source>
</evidence>
<keyword evidence="9" id="KW-1185">Reference proteome</keyword>
<dbReference type="GO" id="GO:0009097">
    <property type="term" value="P:isoleucine biosynthetic process"/>
    <property type="evidence" value="ECO:0007669"/>
    <property type="project" value="TreeGrafter"/>
</dbReference>
<reference evidence="8 9" key="4">
    <citation type="journal article" date="2009" name="Appl. Environ. Microbiol.">
        <title>Comparative genome-wide transcriptional profiling of Azorhizobium caulinodans ORS571 grown under free-living and symbiotic conditions.</title>
        <authorList>
            <person name="Tsukada S."/>
            <person name="Aono T."/>
            <person name="Akiba N."/>
            <person name="Lee KB."/>
            <person name="Liu CT."/>
            <person name="Toyazaki H."/>
            <person name="Oyaizu H."/>
        </authorList>
    </citation>
    <scope>NUCLEOTIDE SEQUENCE [LARGE SCALE GENOMIC DNA]</scope>
    <source>
        <strain evidence="9">ATCC 43989 / DSM 5975 / JCM 20966 / LMG 6465 / NBRC 14845 / NCIMB 13405 / ORS 571</strain>
    </source>
</reference>
<protein>
    <submittedName>
        <fullName evidence="8">Acetolactate synthase large subunit</fullName>
    </submittedName>
</protein>
<dbReference type="GO" id="GO:0030976">
    <property type="term" value="F:thiamine pyrophosphate binding"/>
    <property type="evidence" value="ECO:0007669"/>
    <property type="project" value="InterPro"/>
</dbReference>
<dbReference type="GO" id="GO:0000287">
    <property type="term" value="F:magnesium ion binding"/>
    <property type="evidence" value="ECO:0007669"/>
    <property type="project" value="InterPro"/>
</dbReference>